<feature type="transmembrane region" description="Helical" evidence="4">
    <location>
        <begin position="12"/>
        <end position="39"/>
    </location>
</feature>
<feature type="domain" description="Major facilitator superfamily (MFS) profile" evidence="5">
    <location>
        <begin position="13"/>
        <end position="386"/>
    </location>
</feature>
<dbReference type="GO" id="GO:0022857">
    <property type="term" value="F:transmembrane transporter activity"/>
    <property type="evidence" value="ECO:0007669"/>
    <property type="project" value="InterPro"/>
</dbReference>
<dbReference type="InterPro" id="IPR020846">
    <property type="entry name" value="MFS_dom"/>
</dbReference>
<dbReference type="AlphaFoldDB" id="M1PEU9"/>
<dbReference type="Gene3D" id="1.20.1250.20">
    <property type="entry name" value="MFS general substrate transporter like domains"/>
    <property type="match status" value="2"/>
</dbReference>
<dbReference type="GO" id="GO:0005886">
    <property type="term" value="C:plasma membrane"/>
    <property type="evidence" value="ECO:0007669"/>
    <property type="project" value="TreeGrafter"/>
</dbReference>
<feature type="transmembrane region" description="Helical" evidence="4">
    <location>
        <begin position="77"/>
        <end position="96"/>
    </location>
</feature>
<dbReference type="InterPro" id="IPR011701">
    <property type="entry name" value="MFS"/>
</dbReference>
<name>M1PEU9_DESSD</name>
<feature type="transmembrane region" description="Helical" evidence="4">
    <location>
        <begin position="214"/>
        <end position="236"/>
    </location>
</feature>
<keyword evidence="7" id="KW-1185">Reference proteome</keyword>
<dbReference type="EMBL" id="CP003985">
    <property type="protein sequence ID" value="AGF78235.1"/>
    <property type="molecule type" value="Genomic_DNA"/>
</dbReference>
<dbReference type="KEGG" id="dsf:UWK_01677"/>
<evidence type="ECO:0000313" key="6">
    <source>
        <dbReference type="EMBL" id="AGF78235.1"/>
    </source>
</evidence>
<dbReference type="Proteomes" id="UP000011721">
    <property type="component" value="Chromosome"/>
</dbReference>
<dbReference type="RefSeq" id="WP_015403926.1">
    <property type="nucleotide sequence ID" value="NC_020304.1"/>
</dbReference>
<feature type="transmembrane region" description="Helical" evidence="4">
    <location>
        <begin position="361"/>
        <end position="381"/>
    </location>
</feature>
<feature type="transmembrane region" description="Helical" evidence="4">
    <location>
        <begin position="300"/>
        <end position="321"/>
    </location>
</feature>
<dbReference type="CDD" id="cd17478">
    <property type="entry name" value="MFS_FsR"/>
    <property type="match status" value="1"/>
</dbReference>
<protein>
    <submittedName>
        <fullName evidence="6">Arabinose efflux permease family protein</fullName>
    </submittedName>
</protein>
<feature type="transmembrane region" description="Helical" evidence="4">
    <location>
        <begin position="333"/>
        <end position="355"/>
    </location>
</feature>
<dbReference type="PANTHER" id="PTHR43129:SF1">
    <property type="entry name" value="FOSMIDOMYCIN RESISTANCE PROTEIN"/>
    <property type="match status" value="1"/>
</dbReference>
<organism evidence="6 7">
    <name type="scientific">Desulfocapsa sulfexigens (strain DSM 10523 / SB164P1)</name>
    <dbReference type="NCBI Taxonomy" id="1167006"/>
    <lineage>
        <taxon>Bacteria</taxon>
        <taxon>Pseudomonadati</taxon>
        <taxon>Thermodesulfobacteriota</taxon>
        <taxon>Desulfobulbia</taxon>
        <taxon>Desulfobulbales</taxon>
        <taxon>Desulfocapsaceae</taxon>
        <taxon>Desulfocapsa</taxon>
    </lineage>
</organism>
<dbReference type="InterPro" id="IPR036259">
    <property type="entry name" value="MFS_trans_sf"/>
</dbReference>
<feature type="transmembrane region" description="Helical" evidence="4">
    <location>
        <begin position="165"/>
        <end position="182"/>
    </location>
</feature>
<keyword evidence="1 4" id="KW-0812">Transmembrane</keyword>
<reference evidence="7" key="1">
    <citation type="journal article" date="2013" name="Stand. Genomic Sci.">
        <title>Complete genome sequence of Desulfocapsa sulfexigens, a marine deltaproteobacterium specialized in disproportionating inorganic sulfur compounds.</title>
        <authorList>
            <person name="Finster K.W."/>
            <person name="Kjeldsen K.U."/>
            <person name="Kube M."/>
            <person name="Reinhardt R."/>
            <person name="Mussmann M."/>
            <person name="Amann R."/>
            <person name="Schreiber L."/>
        </authorList>
    </citation>
    <scope>NUCLEOTIDE SEQUENCE [LARGE SCALE GENOMIC DNA]</scope>
    <source>
        <strain evidence="7">DSM 10523 / SB164P1</strain>
    </source>
</reference>
<evidence type="ECO:0000256" key="4">
    <source>
        <dbReference type="SAM" id="Phobius"/>
    </source>
</evidence>
<evidence type="ECO:0000256" key="1">
    <source>
        <dbReference type="ARBA" id="ARBA00022692"/>
    </source>
</evidence>
<feature type="transmembrane region" description="Helical" evidence="4">
    <location>
        <begin position="276"/>
        <end position="294"/>
    </location>
</feature>
<evidence type="ECO:0000256" key="2">
    <source>
        <dbReference type="ARBA" id="ARBA00022989"/>
    </source>
</evidence>
<dbReference type="HOGENOM" id="CLU_040537_1_1_7"/>
<keyword evidence="3 4" id="KW-0472">Membrane</keyword>
<evidence type="ECO:0000313" key="7">
    <source>
        <dbReference type="Proteomes" id="UP000011721"/>
    </source>
</evidence>
<keyword evidence="2 4" id="KW-1133">Transmembrane helix</keyword>
<accession>M1PEU9</accession>
<evidence type="ECO:0000256" key="3">
    <source>
        <dbReference type="ARBA" id="ARBA00023136"/>
    </source>
</evidence>
<feature type="transmembrane region" description="Helical" evidence="4">
    <location>
        <begin position="51"/>
        <end position="70"/>
    </location>
</feature>
<feature type="transmembrane region" description="Helical" evidence="4">
    <location>
        <begin position="102"/>
        <end position="125"/>
    </location>
</feature>
<feature type="transmembrane region" description="Helical" evidence="4">
    <location>
        <begin position="242"/>
        <end position="264"/>
    </location>
</feature>
<dbReference type="PATRIC" id="fig|1167006.5.peg.1851"/>
<gene>
    <name evidence="6" type="ordered locus">UWK_01677</name>
</gene>
<sequence>MQNTKHSSFKAAEILLLSFCHFIHDVYSSFLAPLLPLLIDKLSMSLTQAGFLSAVMQLPALMNPFIGMLADRASLRYFVILAPMMTAIPMSLIGLAPTYGVLLLLLFIAGISIAMFHVPAPVMIARMAGSRKGRGMSFFMTGGELARTIGPLIAVSAVSLLGFEGIWPIMIVGIAASVWLFVRFRNVDLSFHNNGNKISLITTFKEMRHILMPLTFILLARSFMHGSMTAFLPLFIQNESGSIWLGGMALMLFEAAGVAGVLTAGSLSDYLGRRRVLLISLVGAPLSVLLFVISNDWVRMVSLVSCGFMILSTTPVMLALIQEHAKNSPAAANGMFMLIAFMARASMVVVIGMIADRSGLQSAYLVSAAVGLLGIPFILMLPGRTRS</sequence>
<feature type="transmembrane region" description="Helical" evidence="4">
    <location>
        <begin position="137"/>
        <end position="159"/>
    </location>
</feature>
<evidence type="ECO:0000259" key="5">
    <source>
        <dbReference type="PROSITE" id="PS50850"/>
    </source>
</evidence>
<dbReference type="eggNOG" id="COG2814">
    <property type="taxonomic scope" value="Bacteria"/>
</dbReference>
<dbReference type="SUPFAM" id="SSF103473">
    <property type="entry name" value="MFS general substrate transporter"/>
    <property type="match status" value="1"/>
</dbReference>
<dbReference type="Pfam" id="PF07690">
    <property type="entry name" value="MFS_1"/>
    <property type="match status" value="1"/>
</dbReference>
<dbReference type="STRING" id="1167006.UWK_01677"/>
<dbReference type="PANTHER" id="PTHR43129">
    <property type="entry name" value="FOSMIDOMYCIN RESISTANCE PROTEIN"/>
    <property type="match status" value="1"/>
</dbReference>
<dbReference type="PROSITE" id="PS50850">
    <property type="entry name" value="MFS"/>
    <property type="match status" value="1"/>
</dbReference>
<dbReference type="OrthoDB" id="9770492at2"/>
<proteinExistence type="predicted"/>